<dbReference type="Proteomes" id="UP000008332">
    <property type="component" value="Chromosome"/>
</dbReference>
<dbReference type="GO" id="GO:0006935">
    <property type="term" value="P:chemotaxis"/>
    <property type="evidence" value="ECO:0007669"/>
    <property type="project" value="InterPro"/>
</dbReference>
<sequence length="848" mass="92594">MTHTAAPLQIDTYLPYMRDVIRCEQSLHELNLMWRMIESSAKMNCPVEAKTILPTMAATREGFNRLEQELVASLVNEKIATVLDEIGTKAQYVIDIVVRNLYERTADVGFLATDNELCAFVAGLTDQQSAIRQRLRAYRNKYTVYDEIMLLDTAGNVLVQIDESTPLEGSVDPLLAQTLASNTYVETFRATDLRPAKKQALIYSRRMLHPDTGVVVGVLCLCFNFEQEMAGIFQSHRDPAGRSNMMLLDGSNRVIESADALWIPPGAVVPVNTASNPALMMFAGREYLVRTYPAGGYQGYPGPPGWQGQVMIPVDVAFTGGARSTLTTLDPGVAAGLLSHAQSFSPPLYEIMAAAENIQRVVWNGQVMTTGQRGEQMKLKTILDQISETGARSNELFSKSIADLYETVLASSLRDSEFVSHLLVDLLDRNLYERSDDCRWWALTPELQAALAAPAAPQRDGEMVERITGILEYINRLYTVYTCIFVYDASGCIVASTQPDQDGGTVLGTFIEADTLAQVRALRSEQDYCVTPFAPSPLYGGRPTYVYHAAIRDPNDDASVVGGIGIVFDSKPELDAMLRSGLGHKAGMNALFVDRRGCVIASTDPTRPVGTRLEMDQTLLALPNGSSASRIVIHDGHYAIMGCTVSSGYREFKVSDGYREDVLALVFDSFGEVRERPGVGHQGHTVLQSDLTAIGGFEFATFFVDGALFALPAEHVLEALPAAKISTVSRGERKACIGLLGLQHEAVNHGSVWVFDLGYLLHGQPSVIDKSSQVIIVRYGGQTIGLLVDALHDVPAFNQSQIMHSPFTGQADGALVKHFIKANGGQLLIQTVDVSSLFAVLMNRKAMA</sequence>
<dbReference type="Gene3D" id="2.40.50.180">
    <property type="entry name" value="CheA-289, Domain 4"/>
    <property type="match status" value="1"/>
</dbReference>
<feature type="domain" description="CheW-like" evidence="1">
    <location>
        <begin position="696"/>
        <end position="843"/>
    </location>
</feature>
<name>Q221T1_ALBFT</name>
<dbReference type="eggNOG" id="COG0835">
    <property type="taxonomic scope" value="Bacteria"/>
</dbReference>
<dbReference type="SMART" id="SM00260">
    <property type="entry name" value="CheW"/>
    <property type="match status" value="1"/>
</dbReference>
<dbReference type="STRING" id="338969.Rfer_0470"/>
<organism evidence="2 3">
    <name type="scientific">Albidiferax ferrireducens (strain ATCC BAA-621 / DSM 15236 / T118)</name>
    <name type="common">Rhodoferax ferrireducens</name>
    <dbReference type="NCBI Taxonomy" id="338969"/>
    <lineage>
        <taxon>Bacteria</taxon>
        <taxon>Pseudomonadati</taxon>
        <taxon>Pseudomonadota</taxon>
        <taxon>Betaproteobacteria</taxon>
        <taxon>Burkholderiales</taxon>
        <taxon>Comamonadaceae</taxon>
        <taxon>Rhodoferax</taxon>
    </lineage>
</organism>
<evidence type="ECO:0000313" key="2">
    <source>
        <dbReference type="EMBL" id="ABD68222.1"/>
    </source>
</evidence>
<evidence type="ECO:0000313" key="3">
    <source>
        <dbReference type="Proteomes" id="UP000008332"/>
    </source>
</evidence>
<evidence type="ECO:0000259" key="1">
    <source>
        <dbReference type="PROSITE" id="PS50851"/>
    </source>
</evidence>
<proteinExistence type="predicted"/>
<dbReference type="Gene3D" id="2.30.30.40">
    <property type="entry name" value="SH3 Domains"/>
    <property type="match status" value="1"/>
</dbReference>
<dbReference type="HOGENOM" id="CLU_015621_0_0_4"/>
<dbReference type="PROSITE" id="PS50851">
    <property type="entry name" value="CHEW"/>
    <property type="match status" value="1"/>
</dbReference>
<dbReference type="OrthoDB" id="9814866at2"/>
<dbReference type="AlphaFoldDB" id="Q221T1"/>
<gene>
    <name evidence="2" type="ordered locus">Rfer_0470</name>
</gene>
<dbReference type="GO" id="GO:0007165">
    <property type="term" value="P:signal transduction"/>
    <property type="evidence" value="ECO:0007669"/>
    <property type="project" value="InterPro"/>
</dbReference>
<dbReference type="InterPro" id="IPR002545">
    <property type="entry name" value="CheW-lke_dom"/>
</dbReference>
<reference evidence="3" key="1">
    <citation type="submission" date="2006-02" db="EMBL/GenBank/DDBJ databases">
        <title>Complete sequence of chromosome of Rhodoferax ferrireducens DSM 15236.</title>
        <authorList>
            <person name="Copeland A."/>
            <person name="Lucas S."/>
            <person name="Lapidus A."/>
            <person name="Barry K."/>
            <person name="Detter J.C."/>
            <person name="Glavina del Rio T."/>
            <person name="Hammon N."/>
            <person name="Israni S."/>
            <person name="Pitluck S."/>
            <person name="Brettin T."/>
            <person name="Bruce D."/>
            <person name="Han C."/>
            <person name="Tapia R."/>
            <person name="Gilna P."/>
            <person name="Kiss H."/>
            <person name="Schmutz J."/>
            <person name="Larimer F."/>
            <person name="Land M."/>
            <person name="Kyrpides N."/>
            <person name="Ivanova N."/>
            <person name="Richardson P."/>
        </authorList>
    </citation>
    <scope>NUCLEOTIDE SEQUENCE [LARGE SCALE GENOMIC DNA]</scope>
    <source>
        <strain evidence="3">ATCC BAA-621 / DSM 15236 / T118</strain>
    </source>
</reference>
<dbReference type="KEGG" id="rfr:Rfer_0470"/>
<dbReference type="InterPro" id="IPR036061">
    <property type="entry name" value="CheW-like_dom_sf"/>
</dbReference>
<dbReference type="EMBL" id="CP000267">
    <property type="protein sequence ID" value="ABD68222.1"/>
    <property type="molecule type" value="Genomic_DNA"/>
</dbReference>
<dbReference type="SUPFAM" id="SSF50341">
    <property type="entry name" value="CheW-like"/>
    <property type="match status" value="1"/>
</dbReference>
<protein>
    <submittedName>
        <fullName evidence="2">CheW protein</fullName>
    </submittedName>
</protein>
<keyword evidence="3" id="KW-1185">Reference proteome</keyword>
<accession>Q221T1</accession>
<dbReference type="RefSeq" id="WP_011462795.1">
    <property type="nucleotide sequence ID" value="NC_007908.1"/>
</dbReference>
<dbReference type="Pfam" id="PF01584">
    <property type="entry name" value="CheW"/>
    <property type="match status" value="1"/>
</dbReference>